<dbReference type="EMBL" id="VSSQ01000046">
    <property type="protein sequence ID" value="MPL69247.1"/>
    <property type="molecule type" value="Genomic_DNA"/>
</dbReference>
<proteinExistence type="predicted"/>
<evidence type="ECO:0000313" key="1">
    <source>
        <dbReference type="EMBL" id="MPL69247.1"/>
    </source>
</evidence>
<sequence>MGKMIENLLAFIVIVIVSTCEIADMIIKFFHDRLRAVAFWFNKA</sequence>
<dbReference type="AlphaFoldDB" id="A0A644TRY6"/>
<organism evidence="1">
    <name type="scientific">bioreactor metagenome</name>
    <dbReference type="NCBI Taxonomy" id="1076179"/>
    <lineage>
        <taxon>unclassified sequences</taxon>
        <taxon>metagenomes</taxon>
        <taxon>ecological metagenomes</taxon>
    </lineage>
</organism>
<gene>
    <name evidence="1" type="ORF">SDC9_14983</name>
</gene>
<reference evidence="1" key="1">
    <citation type="submission" date="2019-08" db="EMBL/GenBank/DDBJ databases">
        <authorList>
            <person name="Kucharzyk K."/>
            <person name="Murdoch R.W."/>
            <person name="Higgins S."/>
            <person name="Loffler F."/>
        </authorList>
    </citation>
    <scope>NUCLEOTIDE SEQUENCE</scope>
</reference>
<accession>A0A644TRY6</accession>
<comment type="caution">
    <text evidence="1">The sequence shown here is derived from an EMBL/GenBank/DDBJ whole genome shotgun (WGS) entry which is preliminary data.</text>
</comment>
<name>A0A644TRY6_9ZZZZ</name>
<protein>
    <submittedName>
        <fullName evidence="1">Uncharacterized protein</fullName>
    </submittedName>
</protein>